<dbReference type="PANTHER" id="PTHR11063:SF8">
    <property type="entry name" value="DELTA-1-PYRROLINE-5-CARBOXYLATE SYNTHASE"/>
    <property type="match status" value="1"/>
</dbReference>
<protein>
    <submittedName>
        <fullName evidence="2">Unannotated protein</fullName>
    </submittedName>
</protein>
<dbReference type="PANTHER" id="PTHR11063">
    <property type="entry name" value="GLUTAMATE SEMIALDEHYDE DEHYDROGENASE"/>
    <property type="match status" value="1"/>
</dbReference>
<dbReference type="Gene3D" id="3.40.309.10">
    <property type="entry name" value="Aldehyde Dehydrogenase, Chain A, domain 2"/>
    <property type="match status" value="1"/>
</dbReference>
<reference evidence="2" key="1">
    <citation type="submission" date="2020-05" db="EMBL/GenBank/DDBJ databases">
        <authorList>
            <person name="Chiriac C."/>
            <person name="Salcher M."/>
            <person name="Ghai R."/>
            <person name="Kavagutti S V."/>
        </authorList>
    </citation>
    <scope>NUCLEOTIDE SEQUENCE</scope>
</reference>
<sequence length="479" mass="52110">MTLKSGDRIIINGRPVVVDDAVINKFVDGDALFGLSDGQILHVGKGELALVDNSVSAARTAFRELGNCTADQISLFYSKFAEKLLDSKIRQSLLNANAMDVQSAKERNRQTTRLLLTEKVLDAMVDALQMWQMTPQTTGKVLELVEHDGWRVQSEVAPLGVVAFVFEGRPNVFADATGVLRSGNTCVFRIGSDALGTARSMMELAVRPALEEASLPLDSVILLDAASHSSAWALCANRKIALAVARGSGTAVSQLGEIAQQSGTAVSLHGTGGAWMLLGKHPDADRLSQVIERSLDRKVCNTLNVIGIPQSLATEVIPVIAKAISSAGERRGQVSIVHACPQSLPLLKMCDGSLELAPLQDGELSVEWEWDDIPECSVFVFDDLKHAVEMFNEYAPNFIVSLVSDNKEEFEFVWRNIEAPFVGNGFTRWVDGQFALNKPELGLSNWQNGRVLGRGSILSGDSVYSVRYRADQQDINLSR</sequence>
<dbReference type="Pfam" id="PF00171">
    <property type="entry name" value="Aldedh"/>
    <property type="match status" value="1"/>
</dbReference>
<name>A0A6J6JYE8_9ZZZZ</name>
<dbReference type="InterPro" id="IPR015590">
    <property type="entry name" value="Aldehyde_DH_dom"/>
</dbReference>
<evidence type="ECO:0000259" key="1">
    <source>
        <dbReference type="Pfam" id="PF00171"/>
    </source>
</evidence>
<organism evidence="2">
    <name type="scientific">freshwater metagenome</name>
    <dbReference type="NCBI Taxonomy" id="449393"/>
    <lineage>
        <taxon>unclassified sequences</taxon>
        <taxon>metagenomes</taxon>
        <taxon>ecological metagenomes</taxon>
    </lineage>
</organism>
<gene>
    <name evidence="2" type="ORF">UFOPK2166_00291</name>
</gene>
<accession>A0A6J6JYE8</accession>
<dbReference type="InterPro" id="IPR016163">
    <property type="entry name" value="Ald_DH_C"/>
</dbReference>
<dbReference type="EMBL" id="CAEZWB010000021">
    <property type="protein sequence ID" value="CAB4642082.1"/>
    <property type="molecule type" value="Genomic_DNA"/>
</dbReference>
<dbReference type="SUPFAM" id="SSF53720">
    <property type="entry name" value="ALDH-like"/>
    <property type="match status" value="1"/>
</dbReference>
<dbReference type="AlphaFoldDB" id="A0A6J6JYE8"/>
<dbReference type="InterPro" id="IPR016161">
    <property type="entry name" value="Ald_DH/histidinol_DH"/>
</dbReference>
<dbReference type="GO" id="GO:0004350">
    <property type="term" value="F:glutamate-5-semialdehyde dehydrogenase activity"/>
    <property type="evidence" value="ECO:0007669"/>
    <property type="project" value="TreeGrafter"/>
</dbReference>
<feature type="domain" description="Aldehyde dehydrogenase" evidence="1">
    <location>
        <begin position="39"/>
        <end position="324"/>
    </location>
</feature>
<dbReference type="Gene3D" id="3.40.605.10">
    <property type="entry name" value="Aldehyde Dehydrogenase, Chain A, domain 1"/>
    <property type="match status" value="1"/>
</dbReference>
<proteinExistence type="predicted"/>
<dbReference type="InterPro" id="IPR016162">
    <property type="entry name" value="Ald_DH_N"/>
</dbReference>
<evidence type="ECO:0000313" key="2">
    <source>
        <dbReference type="EMBL" id="CAB4642082.1"/>
    </source>
</evidence>